<sequence>MYNLTIGLPWSKARTLKELTSTKQNWGKTPPVIKSLALKIDKESDLKIDYVAIEHELDDLLQLLPPGQSFEWEDASGLACMPQRKGPTVIQPLDIGVAKQHKFTAVERCEAVLQPDL</sequence>
<gene>
    <name evidence="1" type="ORF">SVUK_LOCUS19357</name>
</gene>
<evidence type="ECO:0000313" key="1">
    <source>
        <dbReference type="EMBL" id="VDM84359.1"/>
    </source>
</evidence>
<dbReference type="Proteomes" id="UP000270094">
    <property type="component" value="Unassembled WGS sequence"/>
</dbReference>
<proteinExistence type="predicted"/>
<evidence type="ECO:0000313" key="2">
    <source>
        <dbReference type="Proteomes" id="UP000270094"/>
    </source>
</evidence>
<name>A0A3P7JWD6_STRVU</name>
<dbReference type="AlphaFoldDB" id="A0A3P7JWD6"/>
<protein>
    <submittedName>
        <fullName evidence="1">Uncharacterized protein</fullName>
    </submittedName>
</protein>
<organism evidence="1 2">
    <name type="scientific">Strongylus vulgaris</name>
    <name type="common">Blood worm</name>
    <dbReference type="NCBI Taxonomy" id="40348"/>
    <lineage>
        <taxon>Eukaryota</taxon>
        <taxon>Metazoa</taxon>
        <taxon>Ecdysozoa</taxon>
        <taxon>Nematoda</taxon>
        <taxon>Chromadorea</taxon>
        <taxon>Rhabditida</taxon>
        <taxon>Rhabditina</taxon>
        <taxon>Rhabditomorpha</taxon>
        <taxon>Strongyloidea</taxon>
        <taxon>Strongylidae</taxon>
        <taxon>Strongylus</taxon>
    </lineage>
</organism>
<reference evidence="1 2" key="1">
    <citation type="submission" date="2018-11" db="EMBL/GenBank/DDBJ databases">
        <authorList>
            <consortium name="Pathogen Informatics"/>
        </authorList>
    </citation>
    <scope>NUCLEOTIDE SEQUENCE [LARGE SCALE GENOMIC DNA]</scope>
</reference>
<accession>A0A3P7JWD6</accession>
<dbReference type="OrthoDB" id="413582at2759"/>
<keyword evidence="2" id="KW-1185">Reference proteome</keyword>
<dbReference type="EMBL" id="UYYB01129577">
    <property type="protein sequence ID" value="VDM84359.1"/>
    <property type="molecule type" value="Genomic_DNA"/>
</dbReference>